<reference evidence="6" key="1">
    <citation type="submission" date="2021-09" db="EMBL/GenBank/DDBJ databases">
        <authorList>
            <consortium name="AG Swart"/>
            <person name="Singh M."/>
            <person name="Singh A."/>
            <person name="Seah K."/>
            <person name="Emmerich C."/>
        </authorList>
    </citation>
    <scope>NUCLEOTIDE SEQUENCE</scope>
    <source>
        <strain evidence="6">ATCC30299</strain>
    </source>
</reference>
<feature type="transmembrane region" description="Helical" evidence="4">
    <location>
        <begin position="320"/>
        <end position="341"/>
    </location>
</feature>
<keyword evidence="4" id="KW-0812">Transmembrane</keyword>
<dbReference type="Proteomes" id="UP001162131">
    <property type="component" value="Unassembled WGS sequence"/>
</dbReference>
<comment type="caution">
    <text evidence="6">The sequence shown here is derived from an EMBL/GenBank/DDBJ whole genome shotgun (WGS) entry which is preliminary data.</text>
</comment>
<dbReference type="PROSITE" id="PS00678">
    <property type="entry name" value="WD_REPEATS_1"/>
    <property type="match status" value="1"/>
</dbReference>
<dbReference type="AlphaFoldDB" id="A0AAU9JGC4"/>
<gene>
    <name evidence="6" type="ORF">BSTOLATCC_MIC38576</name>
</gene>
<sequence length="455" mass="50942">MEPAIDQNLKLSDLSFNILGIILEFLNYREICVLGATSKRLKLASEMDVIWSQSLDTGDSGKEKKRIFLSRGNITQNIFNGSYQTYLFEGHSKTITRITTKENFILSASADGSARVWDTTKMASRVLAGHSDAVISAKFCGEKIVTASTDKTVRIWTEDQEPKILRGHLQGISALQKIDEDRVITGSYDKTVKIWNVNKGKCVDSYNDHSTAVYKIFTEDNLFASCAHQDSKAYVRDMARGELVQVFGAKTQPQAQRWGPPQNEIRSLYLSAPLFFTGEINKIRIWDMRSPVQAGETQVTTPLKNMSIKEENTNGIFKMIYSQFSNLMLVGCMGLLGLFAFDMRSYKKSFYVPSHDYPILAFDSGERVLNNIAVTSGTTTNYRYELSVHDLSSPQEVCTKFVPGHKAVITSICVGEDIIVSGSKNGSLRGLCFRRNRDALRRANSGNSFRIRSAN</sequence>
<dbReference type="InterPro" id="IPR036047">
    <property type="entry name" value="F-box-like_dom_sf"/>
</dbReference>
<dbReference type="InterPro" id="IPR015943">
    <property type="entry name" value="WD40/YVTN_repeat-like_dom_sf"/>
</dbReference>
<keyword evidence="2" id="KW-0677">Repeat</keyword>
<evidence type="ECO:0000256" key="2">
    <source>
        <dbReference type="ARBA" id="ARBA00022737"/>
    </source>
</evidence>
<dbReference type="Pfam" id="PF00646">
    <property type="entry name" value="F-box"/>
    <property type="match status" value="1"/>
</dbReference>
<dbReference type="InterPro" id="IPR001680">
    <property type="entry name" value="WD40_rpt"/>
</dbReference>
<organism evidence="6 7">
    <name type="scientific">Blepharisma stoltei</name>
    <dbReference type="NCBI Taxonomy" id="1481888"/>
    <lineage>
        <taxon>Eukaryota</taxon>
        <taxon>Sar</taxon>
        <taxon>Alveolata</taxon>
        <taxon>Ciliophora</taxon>
        <taxon>Postciliodesmatophora</taxon>
        <taxon>Heterotrichea</taxon>
        <taxon>Heterotrichida</taxon>
        <taxon>Blepharismidae</taxon>
        <taxon>Blepharisma</taxon>
    </lineage>
</organism>
<dbReference type="SUPFAM" id="SSF81383">
    <property type="entry name" value="F-box domain"/>
    <property type="match status" value="1"/>
</dbReference>
<dbReference type="InterPro" id="IPR036322">
    <property type="entry name" value="WD40_repeat_dom_sf"/>
</dbReference>
<dbReference type="SUPFAM" id="SSF50978">
    <property type="entry name" value="WD40 repeat-like"/>
    <property type="match status" value="2"/>
</dbReference>
<feature type="repeat" description="WD" evidence="3">
    <location>
        <begin position="88"/>
        <end position="118"/>
    </location>
</feature>
<accession>A0AAU9JGC4</accession>
<protein>
    <recommendedName>
        <fullName evidence="5">F-box domain-containing protein</fullName>
    </recommendedName>
</protein>
<dbReference type="PANTHER" id="PTHR22847">
    <property type="entry name" value="WD40 REPEAT PROTEIN"/>
    <property type="match status" value="1"/>
</dbReference>
<dbReference type="InterPro" id="IPR019775">
    <property type="entry name" value="WD40_repeat_CS"/>
</dbReference>
<dbReference type="EMBL" id="CAJZBQ010000038">
    <property type="protein sequence ID" value="CAG9325313.1"/>
    <property type="molecule type" value="Genomic_DNA"/>
</dbReference>
<evidence type="ECO:0000256" key="4">
    <source>
        <dbReference type="SAM" id="Phobius"/>
    </source>
</evidence>
<dbReference type="SMART" id="SM00320">
    <property type="entry name" value="WD40"/>
    <property type="match status" value="6"/>
</dbReference>
<dbReference type="PROSITE" id="PS50294">
    <property type="entry name" value="WD_REPEATS_REGION"/>
    <property type="match status" value="3"/>
</dbReference>
<feature type="repeat" description="WD" evidence="3">
    <location>
        <begin position="165"/>
        <end position="205"/>
    </location>
</feature>
<dbReference type="PROSITE" id="PS50082">
    <property type="entry name" value="WD_REPEATS_2"/>
    <property type="match status" value="3"/>
</dbReference>
<name>A0AAU9JGC4_9CILI</name>
<keyword evidence="7" id="KW-1185">Reference proteome</keyword>
<dbReference type="PANTHER" id="PTHR22847:SF637">
    <property type="entry name" value="WD REPEAT DOMAIN 5B"/>
    <property type="match status" value="1"/>
</dbReference>
<evidence type="ECO:0000256" key="1">
    <source>
        <dbReference type="ARBA" id="ARBA00022574"/>
    </source>
</evidence>
<keyword evidence="4" id="KW-1133">Transmembrane helix</keyword>
<evidence type="ECO:0000259" key="5">
    <source>
        <dbReference type="Pfam" id="PF00646"/>
    </source>
</evidence>
<dbReference type="PRINTS" id="PR00320">
    <property type="entry name" value="GPROTEINBRPT"/>
</dbReference>
<dbReference type="GO" id="GO:1990234">
    <property type="term" value="C:transferase complex"/>
    <property type="evidence" value="ECO:0007669"/>
    <property type="project" value="UniProtKB-ARBA"/>
</dbReference>
<feature type="domain" description="F-box" evidence="5">
    <location>
        <begin position="11"/>
        <end position="52"/>
    </location>
</feature>
<evidence type="ECO:0000313" key="6">
    <source>
        <dbReference type="EMBL" id="CAG9325313.1"/>
    </source>
</evidence>
<dbReference type="Gene3D" id="2.130.10.10">
    <property type="entry name" value="YVTN repeat-like/Quinoprotein amine dehydrogenase"/>
    <property type="match status" value="2"/>
</dbReference>
<keyword evidence="4" id="KW-0472">Membrane</keyword>
<dbReference type="InterPro" id="IPR001810">
    <property type="entry name" value="F-box_dom"/>
</dbReference>
<feature type="repeat" description="WD" evidence="3">
    <location>
        <begin position="127"/>
        <end position="156"/>
    </location>
</feature>
<evidence type="ECO:0000313" key="7">
    <source>
        <dbReference type="Proteomes" id="UP001162131"/>
    </source>
</evidence>
<keyword evidence="1 3" id="KW-0853">WD repeat</keyword>
<dbReference type="Pfam" id="PF00400">
    <property type="entry name" value="WD40"/>
    <property type="match status" value="3"/>
</dbReference>
<evidence type="ECO:0000256" key="3">
    <source>
        <dbReference type="PROSITE-ProRule" id="PRU00221"/>
    </source>
</evidence>
<proteinExistence type="predicted"/>
<dbReference type="InterPro" id="IPR020472">
    <property type="entry name" value="WD40_PAC1"/>
</dbReference>